<feature type="transmembrane region" description="Helical" evidence="6">
    <location>
        <begin position="888"/>
        <end position="909"/>
    </location>
</feature>
<feature type="transmembrane region" description="Helical" evidence="6">
    <location>
        <begin position="1022"/>
        <end position="1044"/>
    </location>
</feature>
<dbReference type="PROSITE" id="PS50261">
    <property type="entry name" value="G_PROTEIN_RECEP_F2_4"/>
    <property type="match status" value="1"/>
</dbReference>
<dbReference type="GO" id="GO:0016020">
    <property type="term" value="C:membrane"/>
    <property type="evidence" value="ECO:0007669"/>
    <property type="project" value="UniProtKB-SubCell"/>
</dbReference>
<comment type="caution">
    <text evidence="8">The sequence shown here is derived from an EMBL/GenBank/DDBJ whole genome shotgun (WGS) entry which is preliminary data.</text>
</comment>
<feature type="transmembrane region" description="Helical" evidence="6">
    <location>
        <begin position="1050"/>
        <end position="1071"/>
    </location>
</feature>
<feature type="compositionally biased region" description="Polar residues" evidence="5">
    <location>
        <begin position="252"/>
        <end position="261"/>
    </location>
</feature>
<dbReference type="InterPro" id="IPR000832">
    <property type="entry name" value="GPCR_2_secretin-like"/>
</dbReference>
<comment type="subcellular location">
    <subcellularLocation>
        <location evidence="1">Membrane</location>
        <topology evidence="1">Multi-pass membrane protein</topology>
    </subcellularLocation>
</comment>
<dbReference type="PANTHER" id="PTHR45902">
    <property type="entry name" value="LATROPHILIN RECEPTOR-LIKE PROTEIN A"/>
    <property type="match status" value="1"/>
</dbReference>
<feature type="region of interest" description="Disordered" evidence="5">
    <location>
        <begin position="206"/>
        <end position="261"/>
    </location>
</feature>
<keyword evidence="2 6" id="KW-0812">Transmembrane</keyword>
<evidence type="ECO:0000259" key="7">
    <source>
        <dbReference type="PROSITE" id="PS50261"/>
    </source>
</evidence>
<feature type="transmembrane region" description="Helical" evidence="6">
    <location>
        <begin position="12"/>
        <end position="29"/>
    </location>
</feature>
<sequence>MATRLRQLKRVFLIYVLVIFPVVWDSVAGTSHRGITSSEASAWYSKDNETSSSQSTTDIYIMDSGTSYIGVVETDSATNTPPSEMYSKDFPDSARNISEETSLSGDSQPDYSTTVLYTEYIFSLEALVPNKHTYFWDKRKFTSRQFEESYCPYRCQNGQVVELKERSGYCSSVICFQCTCKQSECQIYGICCPDISVPYLSSPNNTAPGARNTDKISHVSETNESGDNAKSSPDSVAVDNSSSTEANDKNKNVNSNTLKESESASFQDSKAFPKLECYADLNVLYIRSCLQHVQASNEVIQKCESNIPENETSFDSFTLVTDNSTNAVYYNKFCAECNGVKQLQLWDVKVTCETFMKVYTARSMDEFLRLALDTRSGCSIKQQSPSDQQLVMCDSYWFGSPIIDTCNVTGLWREADEDVVTGCVSPTFRNYKHAVMISVHVYANIFCVICNQRDYPSFEKCPDNGKMNPVPPVYSPYSILFNLRDKSPTTESTGRLNTCNSTQWASPDGLCVPAGCSPGKILVDGNCTTAVTQITSLGYRLRLWFFPVRDNETAIRQTTGVPSSKYALDVFYMKLSGLLLPLVKYAKLSYGVLLNTSTMEAFYETDNGTSEPSSPSSKPLTNLQDYHFRVPYLYWVTGEIVSSGDISRDKFEQTILDTLLNAELYVHFDDQVALPFKPVQMWHDFNITTYCMDIENNNTDIKCFDDEEVINFALRPRYFLGVYSSVVDLFINLTRILTCKFVSFSRSQYLIEADYKNCLPSVTIKFNFATKQISIANDSGFSKMSVDVNGELNICCDFLDEQIALMSGVREKAGLIKTVQYFLTFVCMGVSMLCLLLTIVTYVRFSVLRSVAGKNNLCLCLSLFLAQASLLASFFTNVESVLCIPLGMLTHFLWINMFVWNFLCCFYMYRVFGAKTRILQKTPRSQNISLIKNVAFSLLAPAIVVSLVVVGVYVTSGGSSLGYGGSVCYLNDRILVAAATVAPVILITIVNILFFLMTIYSIHGVARLQTIYTSKKDDQHNVYIYVKLSSVTGAFWITFIAAEISDLDGLRIVAIMLNGLQGLFIFISFVCNKRVLMLYLPPRSPQITNITRTSSNSETKVHQRDAHHELQHAQSVAFVSGETTSGNMFFADITAIQPDSFLGRKADETVLKK</sequence>
<reference evidence="8" key="1">
    <citation type="submission" date="2021-04" db="EMBL/GenBank/DDBJ databases">
        <authorList>
            <consortium name="Molecular Ecology Group"/>
        </authorList>
    </citation>
    <scope>NUCLEOTIDE SEQUENCE</scope>
</reference>
<dbReference type="EMBL" id="CAJHNH020002611">
    <property type="protein sequence ID" value="CAG5127209.1"/>
    <property type="molecule type" value="Genomic_DNA"/>
</dbReference>
<dbReference type="InterPro" id="IPR017981">
    <property type="entry name" value="GPCR_2-like_7TM"/>
</dbReference>
<dbReference type="Pfam" id="PF00002">
    <property type="entry name" value="7tm_2"/>
    <property type="match status" value="1"/>
</dbReference>
<evidence type="ECO:0000256" key="6">
    <source>
        <dbReference type="SAM" id="Phobius"/>
    </source>
</evidence>
<proteinExistence type="predicted"/>
<dbReference type="Gene3D" id="1.20.1070.10">
    <property type="entry name" value="Rhodopsin 7-helix transmembrane proteins"/>
    <property type="match status" value="1"/>
</dbReference>
<feature type="compositionally biased region" description="Polar residues" evidence="5">
    <location>
        <begin position="219"/>
        <end position="245"/>
    </location>
</feature>
<keyword evidence="4 6" id="KW-0472">Membrane</keyword>
<dbReference type="Proteomes" id="UP000678393">
    <property type="component" value="Unassembled WGS sequence"/>
</dbReference>
<feature type="transmembrane region" description="Helical" evidence="6">
    <location>
        <begin position="821"/>
        <end position="845"/>
    </location>
</feature>
<dbReference type="PANTHER" id="PTHR45902:SF1">
    <property type="entry name" value="LATROPHILIN RECEPTOR-LIKE PROTEIN A"/>
    <property type="match status" value="1"/>
</dbReference>
<evidence type="ECO:0000256" key="4">
    <source>
        <dbReference type="ARBA" id="ARBA00023136"/>
    </source>
</evidence>
<evidence type="ECO:0000256" key="5">
    <source>
        <dbReference type="SAM" id="MobiDB-lite"/>
    </source>
</evidence>
<feature type="transmembrane region" description="Helical" evidence="6">
    <location>
        <begin position="857"/>
        <end position="876"/>
    </location>
</feature>
<accession>A0A8S3ZDF0</accession>
<dbReference type="InterPro" id="IPR053231">
    <property type="entry name" value="GPCR_LN-TM7"/>
</dbReference>
<dbReference type="OrthoDB" id="6153483at2759"/>
<evidence type="ECO:0000256" key="1">
    <source>
        <dbReference type="ARBA" id="ARBA00004141"/>
    </source>
</evidence>
<evidence type="ECO:0000313" key="8">
    <source>
        <dbReference type="EMBL" id="CAG5127209.1"/>
    </source>
</evidence>
<keyword evidence="9" id="KW-1185">Reference proteome</keyword>
<name>A0A8S3ZDF0_9EUPU</name>
<feature type="domain" description="G-protein coupled receptors family 2 profile 2" evidence="7">
    <location>
        <begin position="820"/>
        <end position="1073"/>
    </location>
</feature>
<dbReference type="GO" id="GO:0007166">
    <property type="term" value="P:cell surface receptor signaling pathway"/>
    <property type="evidence" value="ECO:0007669"/>
    <property type="project" value="InterPro"/>
</dbReference>
<protein>
    <recommendedName>
        <fullName evidence="7">G-protein coupled receptors family 2 profile 2 domain-containing protein</fullName>
    </recommendedName>
</protein>
<organism evidence="8 9">
    <name type="scientific">Candidula unifasciata</name>
    <dbReference type="NCBI Taxonomy" id="100452"/>
    <lineage>
        <taxon>Eukaryota</taxon>
        <taxon>Metazoa</taxon>
        <taxon>Spiralia</taxon>
        <taxon>Lophotrochozoa</taxon>
        <taxon>Mollusca</taxon>
        <taxon>Gastropoda</taxon>
        <taxon>Heterobranchia</taxon>
        <taxon>Euthyneura</taxon>
        <taxon>Panpulmonata</taxon>
        <taxon>Eupulmonata</taxon>
        <taxon>Stylommatophora</taxon>
        <taxon>Helicina</taxon>
        <taxon>Helicoidea</taxon>
        <taxon>Geomitridae</taxon>
        <taxon>Candidula</taxon>
    </lineage>
</organism>
<dbReference type="CDD" id="cd15039">
    <property type="entry name" value="7tmB3_Methuselah-like"/>
    <property type="match status" value="1"/>
</dbReference>
<gene>
    <name evidence="8" type="ORF">CUNI_LOCUS12767</name>
</gene>
<dbReference type="GO" id="GO:0004930">
    <property type="term" value="F:G protein-coupled receptor activity"/>
    <property type="evidence" value="ECO:0007669"/>
    <property type="project" value="InterPro"/>
</dbReference>
<feature type="transmembrane region" description="Helical" evidence="6">
    <location>
        <begin position="974"/>
        <end position="1002"/>
    </location>
</feature>
<evidence type="ECO:0000313" key="9">
    <source>
        <dbReference type="Proteomes" id="UP000678393"/>
    </source>
</evidence>
<feature type="transmembrane region" description="Helical" evidence="6">
    <location>
        <begin position="930"/>
        <end position="954"/>
    </location>
</feature>
<keyword evidence="3 6" id="KW-1133">Transmembrane helix</keyword>
<evidence type="ECO:0000256" key="3">
    <source>
        <dbReference type="ARBA" id="ARBA00022989"/>
    </source>
</evidence>
<evidence type="ECO:0000256" key="2">
    <source>
        <dbReference type="ARBA" id="ARBA00022692"/>
    </source>
</evidence>
<dbReference type="AlphaFoldDB" id="A0A8S3ZDF0"/>